<evidence type="ECO:0000256" key="9">
    <source>
        <dbReference type="ARBA" id="ARBA00023274"/>
    </source>
</evidence>
<evidence type="ECO:0000256" key="8">
    <source>
        <dbReference type="ARBA" id="ARBA00023242"/>
    </source>
</evidence>
<reference evidence="14" key="1">
    <citation type="journal article" date="2020" name="Stud. Mycol.">
        <title>101 Dothideomycetes genomes: a test case for predicting lifestyles and emergence of pathogens.</title>
        <authorList>
            <person name="Haridas S."/>
            <person name="Albert R."/>
            <person name="Binder M."/>
            <person name="Bloem J."/>
            <person name="Labutti K."/>
            <person name="Salamov A."/>
            <person name="Andreopoulos B."/>
            <person name="Baker S."/>
            <person name="Barry K."/>
            <person name="Bills G."/>
            <person name="Bluhm B."/>
            <person name="Cannon C."/>
            <person name="Castanera R."/>
            <person name="Culley D."/>
            <person name="Daum C."/>
            <person name="Ezra D."/>
            <person name="Gonzalez J."/>
            <person name="Henrissat B."/>
            <person name="Kuo A."/>
            <person name="Liang C."/>
            <person name="Lipzen A."/>
            <person name="Lutzoni F."/>
            <person name="Magnuson J."/>
            <person name="Mondo S."/>
            <person name="Nolan M."/>
            <person name="Ohm R."/>
            <person name="Pangilinan J."/>
            <person name="Park H.-J."/>
            <person name="Ramirez L."/>
            <person name="Alfaro M."/>
            <person name="Sun H."/>
            <person name="Tritt A."/>
            <person name="Yoshinaga Y."/>
            <person name="Zwiers L.-H."/>
            <person name="Turgeon B."/>
            <person name="Goodwin S."/>
            <person name="Spatafora J."/>
            <person name="Crous P."/>
            <person name="Grigoriev I."/>
        </authorList>
    </citation>
    <scope>NUCLEOTIDE SEQUENCE</scope>
    <source>
        <strain evidence="14">Tuck. ex Michener</strain>
    </source>
</reference>
<dbReference type="FunFam" id="3.40.50.300:FF:002356">
    <property type="entry name" value="U3 small nucleolar RNA-associated protein 25"/>
    <property type="match status" value="1"/>
</dbReference>
<dbReference type="Pfam" id="PF22916">
    <property type="entry name" value="UTP25_NTPase-like"/>
    <property type="match status" value="1"/>
</dbReference>
<evidence type="ECO:0000256" key="6">
    <source>
        <dbReference type="ARBA" id="ARBA00022517"/>
    </source>
</evidence>
<dbReference type="Gene3D" id="3.40.50.300">
    <property type="entry name" value="P-loop containing nucleotide triphosphate hydrolases"/>
    <property type="match status" value="1"/>
</dbReference>
<evidence type="ECO:0000256" key="1">
    <source>
        <dbReference type="ARBA" id="ARBA00002883"/>
    </source>
</evidence>
<keyword evidence="6 10" id="KW-0690">Ribosome biogenesis</keyword>
<dbReference type="InterPro" id="IPR010678">
    <property type="entry name" value="UTP25"/>
</dbReference>
<proteinExistence type="inferred from homology"/>
<organism evidence="14 15">
    <name type="scientific">Viridothelium virens</name>
    <name type="common">Speckled blister lichen</name>
    <name type="synonym">Trypethelium virens</name>
    <dbReference type="NCBI Taxonomy" id="1048519"/>
    <lineage>
        <taxon>Eukaryota</taxon>
        <taxon>Fungi</taxon>
        <taxon>Dikarya</taxon>
        <taxon>Ascomycota</taxon>
        <taxon>Pezizomycotina</taxon>
        <taxon>Dothideomycetes</taxon>
        <taxon>Dothideomycetes incertae sedis</taxon>
        <taxon>Trypetheliales</taxon>
        <taxon>Trypetheliaceae</taxon>
        <taxon>Viridothelium</taxon>
    </lineage>
</organism>
<comment type="function">
    <text evidence="1 10">DEAD-box RNA helicase-like protein required for pre-18S rRNA processing, specifically at sites A0, A1, and A2.</text>
</comment>
<evidence type="ECO:0000313" key="14">
    <source>
        <dbReference type="EMBL" id="KAF2231243.1"/>
    </source>
</evidence>
<keyword evidence="9 10" id="KW-0687">Ribonucleoprotein</keyword>
<evidence type="ECO:0000259" key="12">
    <source>
        <dbReference type="Pfam" id="PF06862"/>
    </source>
</evidence>
<evidence type="ECO:0000256" key="2">
    <source>
        <dbReference type="ARBA" id="ARBA00004604"/>
    </source>
</evidence>
<dbReference type="GO" id="GO:0032040">
    <property type="term" value="C:small-subunit processome"/>
    <property type="evidence" value="ECO:0007669"/>
    <property type="project" value="TreeGrafter"/>
</dbReference>
<dbReference type="Pfam" id="PF06862">
    <property type="entry name" value="Utp25_C"/>
    <property type="match status" value="1"/>
</dbReference>
<dbReference type="PANTHER" id="PTHR12933">
    <property type="entry name" value="ORF PROTEIN-RELATED"/>
    <property type="match status" value="1"/>
</dbReference>
<evidence type="ECO:0000313" key="15">
    <source>
        <dbReference type="Proteomes" id="UP000800092"/>
    </source>
</evidence>
<dbReference type="InterPro" id="IPR027417">
    <property type="entry name" value="P-loop_NTPase"/>
</dbReference>
<feature type="domain" description="UTP25 NTP hydrolase-like" evidence="13">
    <location>
        <begin position="209"/>
        <end position="466"/>
    </location>
</feature>
<accession>A0A6A6H0Z8</accession>
<feature type="compositionally biased region" description="Acidic residues" evidence="11">
    <location>
        <begin position="22"/>
        <end position="31"/>
    </location>
</feature>
<dbReference type="AlphaFoldDB" id="A0A6A6H0Z8"/>
<dbReference type="GO" id="GO:0000462">
    <property type="term" value="P:maturation of SSU-rRNA from tricistronic rRNA transcript (SSU-rRNA, 5.8S rRNA, LSU-rRNA)"/>
    <property type="evidence" value="ECO:0007669"/>
    <property type="project" value="TreeGrafter"/>
</dbReference>
<dbReference type="EMBL" id="ML991829">
    <property type="protein sequence ID" value="KAF2231243.1"/>
    <property type="molecule type" value="Genomic_DNA"/>
</dbReference>
<comment type="similarity">
    <text evidence="3 10">Belongs to the UTP25 family.</text>
</comment>
<keyword evidence="7 10" id="KW-0698">rRNA processing</keyword>
<feature type="domain" description="UTP25 C-terminal" evidence="12">
    <location>
        <begin position="479"/>
        <end position="677"/>
    </location>
</feature>
<evidence type="ECO:0000256" key="4">
    <source>
        <dbReference type="ARBA" id="ARBA00011192"/>
    </source>
</evidence>
<evidence type="ECO:0000256" key="7">
    <source>
        <dbReference type="ARBA" id="ARBA00022552"/>
    </source>
</evidence>
<dbReference type="PANTHER" id="PTHR12933:SF0">
    <property type="entry name" value="U3 SMALL NUCLEOLAR RNA-ASSOCIATED PROTEIN 25 HOMOLOG"/>
    <property type="match status" value="1"/>
</dbReference>
<name>A0A6A6H0Z8_VIRVR</name>
<dbReference type="SUPFAM" id="SSF52540">
    <property type="entry name" value="P-loop containing nucleoside triphosphate hydrolases"/>
    <property type="match status" value="1"/>
</dbReference>
<keyword evidence="15" id="KW-1185">Reference proteome</keyword>
<evidence type="ECO:0000256" key="11">
    <source>
        <dbReference type="SAM" id="MobiDB-lite"/>
    </source>
</evidence>
<sequence>MRSAPNGEAENSSEDSESRYEDDLDGEEDEQSIVKPNPYNILLQSLQQEAEQAEPRKKKRKLDRLDRPNSAAIETSALDDADENPLKEANGQEEDTTDGAPVEETLDEDEDSSDPFETHFGSFDENRVFECIQNIDQNSWRVEKHQNTVDRIFLSMPSSAKSTNTHYYQNKSKSPENLKLKKRLAAAAQSIIPSFDELQRELVPYVFNYSDLLFTSRTAQNAASLRYITCLHVLNHVFKTRDRVLKNNAKLANASDGDELELRDQGFTRPRVLLLLETRQSCAEMIETMMRLCEPEQQENKKRFQDGYTNNEDKFAEDRPEDFRELFEGNDDNDFRLGLKFTRKTVRYFSPFYTSDIILASPLGLRRIVENDDPKKRDHDFLSSIEVVIVDQADAMLQQNWEHVEYVFSHLNLQPREAHGCDFSRVRNWYLDGHARFWRQTIIFSAYNTPELNNLFNSSLLNFSGKAKVQPEYDGSYLSVNLPLKQTFSRMNPASPAADPDARFNYFTSAIIPSLTRHLQPADPTIGGPGILIFIPSYLDFVRLRNYFASSNATQNISFGSVSEYTDMPEVRRARAHFFNGRHAVLLYTGRAHHFRRYKIRGVKKVVFYGLPDNPIFYREIIEGFLGQTIAEGRVDAAEVGARVMFSKWDALKLERIVGTRRVGGMLRDKEGDTFDFIS</sequence>
<dbReference type="InterPro" id="IPR053940">
    <property type="entry name" value="UTP25_NTPase-like"/>
</dbReference>
<evidence type="ECO:0000259" key="13">
    <source>
        <dbReference type="Pfam" id="PF22916"/>
    </source>
</evidence>
<dbReference type="GO" id="GO:0034511">
    <property type="term" value="F:U3 snoRNA binding"/>
    <property type="evidence" value="ECO:0007669"/>
    <property type="project" value="InterPro"/>
</dbReference>
<dbReference type="InterPro" id="IPR053939">
    <property type="entry name" value="UTP25_C"/>
</dbReference>
<feature type="region of interest" description="Disordered" evidence="11">
    <location>
        <begin position="1"/>
        <end position="121"/>
    </location>
</feature>
<keyword evidence="8 10" id="KW-0539">Nucleus</keyword>
<protein>
    <recommendedName>
        <fullName evidence="5 10">U3 small nucleolar RNA-associated protein 25</fullName>
        <shortName evidence="10">U3 snoRNA-associated protein 25</shortName>
    </recommendedName>
</protein>
<feature type="compositionally biased region" description="Acidic residues" evidence="11">
    <location>
        <begin position="104"/>
        <end position="114"/>
    </location>
</feature>
<dbReference type="Proteomes" id="UP000800092">
    <property type="component" value="Unassembled WGS sequence"/>
</dbReference>
<evidence type="ECO:0000256" key="3">
    <source>
        <dbReference type="ARBA" id="ARBA00009223"/>
    </source>
</evidence>
<dbReference type="GO" id="GO:0019843">
    <property type="term" value="F:rRNA binding"/>
    <property type="evidence" value="ECO:0007669"/>
    <property type="project" value="TreeGrafter"/>
</dbReference>
<comment type="subunit">
    <text evidence="4 10">Component of the ribosomal small subunit (SSU) processome composed of at least 40 protein subunits and snoRNA U3.</text>
</comment>
<gene>
    <name evidence="14" type="ORF">EV356DRAFT_569698</name>
</gene>
<evidence type="ECO:0000256" key="5">
    <source>
        <dbReference type="ARBA" id="ARBA00015422"/>
    </source>
</evidence>
<evidence type="ECO:0000256" key="10">
    <source>
        <dbReference type="RuleBase" id="RU365070"/>
    </source>
</evidence>
<comment type="subcellular location">
    <subcellularLocation>
        <location evidence="2 10">Nucleus</location>
        <location evidence="2 10">Nucleolus</location>
    </subcellularLocation>
</comment>
<dbReference type="OrthoDB" id="10264378at2759"/>